<feature type="non-terminal residue" evidence="1">
    <location>
        <position position="1"/>
    </location>
</feature>
<accession>A0ACB7FEJ9</accession>
<sequence>CLCSSTVKYIREVSPLFKKPSLVADLPWDGIRPQSPSYSGSEDSGSPKHSSSSSSKDRKVISPEDVLHQQEPHHAGSRKQTCICYDYSIYYFTKLSPVIRSQLEGGRQQYKPIVMALTEKDILLFESLPWSRESWSIPLLTHPLLATRLVHSGNARGFPRPGFRLVFATRTWQRDGASSLTSSGWRPTGICRRGREPSFRGRTLPAELIKEVSIGCTLNRQDVRLTLHYEKGFTVTREPADPAGGAVLFRYPYEKLKMSADDGIRNLYLDFGGPEGEMVFDLHSGPKPVVFVLHSFLSAKLTRMGLLT</sequence>
<dbReference type="EMBL" id="CM024800">
    <property type="protein sequence ID" value="KAG8012878.1"/>
    <property type="molecule type" value="Genomic_DNA"/>
</dbReference>
<protein>
    <submittedName>
        <fullName evidence="1">Beta-2-syntrophin</fullName>
    </submittedName>
</protein>
<proteinExistence type="predicted"/>
<name>A0ACB7FEJ9_NIBAL</name>
<dbReference type="Proteomes" id="UP000805704">
    <property type="component" value="Chromosome 12"/>
</dbReference>
<evidence type="ECO:0000313" key="1">
    <source>
        <dbReference type="EMBL" id="KAG8012878.1"/>
    </source>
</evidence>
<organism evidence="1 2">
    <name type="scientific">Nibea albiflora</name>
    <name type="common">Yellow drum</name>
    <name type="synonym">Corvina albiflora</name>
    <dbReference type="NCBI Taxonomy" id="240163"/>
    <lineage>
        <taxon>Eukaryota</taxon>
        <taxon>Metazoa</taxon>
        <taxon>Chordata</taxon>
        <taxon>Craniata</taxon>
        <taxon>Vertebrata</taxon>
        <taxon>Euteleostomi</taxon>
        <taxon>Actinopterygii</taxon>
        <taxon>Neopterygii</taxon>
        <taxon>Teleostei</taxon>
        <taxon>Neoteleostei</taxon>
        <taxon>Acanthomorphata</taxon>
        <taxon>Eupercaria</taxon>
        <taxon>Sciaenidae</taxon>
        <taxon>Nibea</taxon>
    </lineage>
</organism>
<reference evidence="1" key="1">
    <citation type="submission" date="2020-04" db="EMBL/GenBank/DDBJ databases">
        <title>A chromosome-scale assembly and high-density genetic map of the yellow drum (Nibea albiflora) genome.</title>
        <authorList>
            <person name="Xu D."/>
            <person name="Zhang W."/>
            <person name="Chen R."/>
            <person name="Tan P."/>
            <person name="Wang L."/>
            <person name="Song H."/>
            <person name="Tian L."/>
            <person name="Zhu Q."/>
            <person name="Wang B."/>
        </authorList>
    </citation>
    <scope>NUCLEOTIDE SEQUENCE</scope>
    <source>
        <strain evidence="1">ZJHYS-2018</strain>
    </source>
</reference>
<evidence type="ECO:0000313" key="2">
    <source>
        <dbReference type="Proteomes" id="UP000805704"/>
    </source>
</evidence>
<gene>
    <name evidence="1" type="primary">SNTB2.2</name>
    <name evidence="1" type="ORF">GBF38_020821</name>
</gene>
<comment type="caution">
    <text evidence="1">The sequence shown here is derived from an EMBL/GenBank/DDBJ whole genome shotgun (WGS) entry which is preliminary data.</text>
</comment>
<keyword evidence="2" id="KW-1185">Reference proteome</keyword>